<reference evidence="3" key="1">
    <citation type="submission" date="2021-02" db="EMBL/GenBank/DDBJ databases">
        <authorList>
            <person name="Nowell W R."/>
        </authorList>
    </citation>
    <scope>NUCLEOTIDE SEQUENCE</scope>
</reference>
<dbReference type="Proteomes" id="UP000663860">
    <property type="component" value="Unassembled WGS sequence"/>
</dbReference>
<dbReference type="AlphaFoldDB" id="A0A819EU95"/>
<evidence type="ECO:0000313" key="2">
    <source>
        <dbReference type="EMBL" id="CAF0771706.1"/>
    </source>
</evidence>
<proteinExistence type="predicted"/>
<accession>A0A819EU95</accession>
<name>A0A819EU95_9BILA</name>
<dbReference type="EMBL" id="CAJOBB010001432">
    <property type="protein sequence ID" value="CAF3856415.1"/>
    <property type="molecule type" value="Genomic_DNA"/>
</dbReference>
<dbReference type="Pfam" id="PF15175">
    <property type="entry name" value="SPATA24"/>
    <property type="match status" value="1"/>
</dbReference>
<dbReference type="EMBL" id="CAJNOE010000031">
    <property type="protein sequence ID" value="CAF0771706.1"/>
    <property type="molecule type" value="Genomic_DNA"/>
</dbReference>
<gene>
    <name evidence="2" type="ORF">IZO911_LOCUS5317</name>
    <name evidence="3" type="ORF">KXQ929_LOCUS20397</name>
</gene>
<protein>
    <submittedName>
        <fullName evidence="3">Uncharacterized protein</fullName>
    </submittedName>
</protein>
<evidence type="ECO:0000313" key="3">
    <source>
        <dbReference type="EMBL" id="CAF3856415.1"/>
    </source>
</evidence>
<feature type="coiled-coil region" evidence="1">
    <location>
        <begin position="255"/>
        <end position="293"/>
    </location>
</feature>
<dbReference type="Proteomes" id="UP000663868">
    <property type="component" value="Unassembled WGS sequence"/>
</dbReference>
<keyword evidence="1" id="KW-0175">Coiled coil</keyword>
<evidence type="ECO:0000313" key="4">
    <source>
        <dbReference type="Proteomes" id="UP000663868"/>
    </source>
</evidence>
<comment type="caution">
    <text evidence="3">The sequence shown here is derived from an EMBL/GenBank/DDBJ whole genome shotgun (WGS) entry which is preliminary data.</text>
</comment>
<organism evidence="3 4">
    <name type="scientific">Adineta steineri</name>
    <dbReference type="NCBI Taxonomy" id="433720"/>
    <lineage>
        <taxon>Eukaryota</taxon>
        <taxon>Metazoa</taxon>
        <taxon>Spiralia</taxon>
        <taxon>Gnathifera</taxon>
        <taxon>Rotifera</taxon>
        <taxon>Eurotatoria</taxon>
        <taxon>Bdelloidea</taxon>
        <taxon>Adinetida</taxon>
        <taxon>Adinetidae</taxon>
        <taxon>Adineta</taxon>
    </lineage>
</organism>
<sequence>MSTDLKYEIAVNECNSLRRQLKDAYNKCTAIFDALSILDEHSTKERIILEKLICDLRQTLENELEKNIELSIEKLHIEKKEKYLKRELNDTKQDLNKITIRYRRIYDGSTSSFIQSQLHSVIASQRATIETLRDSLTRAHVPRADYDELNLRFEQSQAHSLDLQNQLDTSLAHSNDLQNQLDAANLFSTQLQTELDDVHAKLTSTYAVLEEACSKIDLERAEFEKSLQHIRRTTVDEIRKNSELYTKTLAMEQTYVAQRQALDTKTTELKQLEKRLTQQEENATNKINKLAVKLEQEKFIAREIIQTEQNRLLKSKNKK</sequence>
<evidence type="ECO:0000256" key="1">
    <source>
        <dbReference type="SAM" id="Coils"/>
    </source>
</evidence>
<dbReference type="InterPro" id="IPR029176">
    <property type="entry name" value="SPATA24"/>
</dbReference>